<dbReference type="RefSeq" id="WP_072853699.1">
    <property type="nucleotide sequence ID" value="NZ_FRAH01000104.1"/>
</dbReference>
<keyword evidence="2" id="KW-1185">Reference proteome</keyword>
<dbReference type="OrthoDB" id="2055331at2"/>
<name>A0A1M7AAV7_9FIRM</name>
<gene>
    <name evidence="1" type="ORF">SAMN02745138_03369</name>
</gene>
<sequence>MARKEPVLDFEQSRKRVADYFGCDGDFFLKPLLDLEWAIKGEEDFHFLSYWTAEGKKIDAVIVKKGGEPMIYETKDYTMVVAIDCVKIGFIFRNGKYITDGEG</sequence>
<evidence type="ECO:0000313" key="2">
    <source>
        <dbReference type="Proteomes" id="UP000183975"/>
    </source>
</evidence>
<organism evidence="1 2">
    <name type="scientific">Anaerotignum lactatifermentans DSM 14214</name>
    <dbReference type="NCBI Taxonomy" id="1121323"/>
    <lineage>
        <taxon>Bacteria</taxon>
        <taxon>Bacillati</taxon>
        <taxon>Bacillota</taxon>
        <taxon>Clostridia</taxon>
        <taxon>Lachnospirales</taxon>
        <taxon>Anaerotignaceae</taxon>
        <taxon>Anaerotignum</taxon>
    </lineage>
</organism>
<dbReference type="EMBL" id="FRAH01000104">
    <property type="protein sequence ID" value="SHL39798.1"/>
    <property type="molecule type" value="Genomic_DNA"/>
</dbReference>
<protein>
    <submittedName>
        <fullName evidence="1">Uncharacterized protein</fullName>
    </submittedName>
</protein>
<dbReference type="Proteomes" id="UP000183975">
    <property type="component" value="Unassembled WGS sequence"/>
</dbReference>
<accession>A0A1M7AAV7</accession>
<evidence type="ECO:0000313" key="1">
    <source>
        <dbReference type="EMBL" id="SHL39798.1"/>
    </source>
</evidence>
<reference evidence="1 2" key="1">
    <citation type="submission" date="2016-11" db="EMBL/GenBank/DDBJ databases">
        <authorList>
            <person name="Jaros S."/>
            <person name="Januszkiewicz K."/>
            <person name="Wedrychowicz H."/>
        </authorList>
    </citation>
    <scope>NUCLEOTIDE SEQUENCE [LARGE SCALE GENOMIC DNA]</scope>
    <source>
        <strain evidence="1 2">DSM 14214</strain>
    </source>
</reference>
<dbReference type="AlphaFoldDB" id="A0A1M7AAV7"/>
<proteinExistence type="predicted"/>